<keyword evidence="3" id="KW-1185">Reference proteome</keyword>
<proteinExistence type="predicted"/>
<evidence type="ECO:0000313" key="3">
    <source>
        <dbReference type="Proteomes" id="UP000243459"/>
    </source>
</evidence>
<dbReference type="EMBL" id="CM007383">
    <property type="protein sequence ID" value="ONK74443.1"/>
    <property type="molecule type" value="Genomic_DNA"/>
</dbReference>
<dbReference type="Gramene" id="ONK74443">
    <property type="protein sequence ID" value="ONK74443"/>
    <property type="gene ID" value="A4U43_C03F6300"/>
</dbReference>
<name>A0A5P1F9M8_ASPOF</name>
<gene>
    <name evidence="2" type="ORF">A4U43_C03F6300</name>
</gene>
<evidence type="ECO:0000313" key="2">
    <source>
        <dbReference type="EMBL" id="ONK74443.1"/>
    </source>
</evidence>
<dbReference type="AlphaFoldDB" id="A0A5P1F9M8"/>
<accession>A0A5P1F9M8</accession>
<reference evidence="3" key="1">
    <citation type="journal article" date="2017" name="Nat. Commun.">
        <title>The asparagus genome sheds light on the origin and evolution of a young Y chromosome.</title>
        <authorList>
            <person name="Harkess A."/>
            <person name="Zhou J."/>
            <person name="Xu C."/>
            <person name="Bowers J.E."/>
            <person name="Van der Hulst R."/>
            <person name="Ayyampalayam S."/>
            <person name="Mercati F."/>
            <person name="Riccardi P."/>
            <person name="McKain M.R."/>
            <person name="Kakrana A."/>
            <person name="Tang H."/>
            <person name="Ray J."/>
            <person name="Groenendijk J."/>
            <person name="Arikit S."/>
            <person name="Mathioni S.M."/>
            <person name="Nakano M."/>
            <person name="Shan H."/>
            <person name="Telgmann-Rauber A."/>
            <person name="Kanno A."/>
            <person name="Yue Z."/>
            <person name="Chen H."/>
            <person name="Li W."/>
            <person name="Chen Y."/>
            <person name="Xu X."/>
            <person name="Zhang Y."/>
            <person name="Luo S."/>
            <person name="Chen H."/>
            <person name="Gao J."/>
            <person name="Mao Z."/>
            <person name="Pires J.C."/>
            <person name="Luo M."/>
            <person name="Kudrna D."/>
            <person name="Wing R.A."/>
            <person name="Meyers B.C."/>
            <person name="Yi K."/>
            <person name="Kong H."/>
            <person name="Lavrijsen P."/>
            <person name="Sunseri F."/>
            <person name="Falavigna A."/>
            <person name="Ye Y."/>
            <person name="Leebens-Mack J.H."/>
            <person name="Chen G."/>
        </authorList>
    </citation>
    <scope>NUCLEOTIDE SEQUENCE [LARGE SCALE GENOMIC DNA]</scope>
    <source>
        <strain evidence="3">cv. DH0086</strain>
    </source>
</reference>
<protein>
    <submittedName>
        <fullName evidence="2">Uncharacterized protein</fullName>
    </submittedName>
</protein>
<feature type="compositionally biased region" description="Basic and acidic residues" evidence="1">
    <location>
        <begin position="83"/>
        <end position="95"/>
    </location>
</feature>
<evidence type="ECO:0000256" key="1">
    <source>
        <dbReference type="SAM" id="MobiDB-lite"/>
    </source>
</evidence>
<organism evidence="2 3">
    <name type="scientific">Asparagus officinalis</name>
    <name type="common">Garden asparagus</name>
    <dbReference type="NCBI Taxonomy" id="4686"/>
    <lineage>
        <taxon>Eukaryota</taxon>
        <taxon>Viridiplantae</taxon>
        <taxon>Streptophyta</taxon>
        <taxon>Embryophyta</taxon>
        <taxon>Tracheophyta</taxon>
        <taxon>Spermatophyta</taxon>
        <taxon>Magnoliopsida</taxon>
        <taxon>Liliopsida</taxon>
        <taxon>Asparagales</taxon>
        <taxon>Asparagaceae</taxon>
        <taxon>Asparagoideae</taxon>
        <taxon>Asparagus</taxon>
    </lineage>
</organism>
<feature type="region of interest" description="Disordered" evidence="1">
    <location>
        <begin position="54"/>
        <end position="95"/>
    </location>
</feature>
<dbReference type="Proteomes" id="UP000243459">
    <property type="component" value="Chromosome 3"/>
</dbReference>
<sequence>MTSFLLADVIMDLNRHFGKQSIMELITLLQRGLVDESSLGRETTALAVDAAENRVQTRDVAGPSSMPESSRRPGKEPMGIEDVEGRDGTLPDHEENGQELTLMPRLLDAQDSLENFLACEVKCSKVRDISDKLRQVVQNISSHIYRQLAVFQRGTTWRQFFVDGLR</sequence>